<gene>
    <name evidence="2" type="ORF">ES288_D01G092900v1</name>
</gene>
<keyword evidence="3" id="KW-1185">Reference proteome</keyword>
<keyword evidence="1" id="KW-0472">Membrane</keyword>
<reference evidence="2 3" key="1">
    <citation type="submission" date="2019-06" db="EMBL/GenBank/DDBJ databases">
        <title>WGS assembly of Gossypium darwinii.</title>
        <authorList>
            <person name="Chen Z.J."/>
            <person name="Sreedasyam A."/>
            <person name="Ando A."/>
            <person name="Song Q."/>
            <person name="De L."/>
            <person name="Hulse-Kemp A."/>
            <person name="Ding M."/>
            <person name="Ye W."/>
            <person name="Kirkbride R."/>
            <person name="Jenkins J."/>
            <person name="Plott C."/>
            <person name="Lovell J."/>
            <person name="Lin Y.-M."/>
            <person name="Vaughn R."/>
            <person name="Liu B."/>
            <person name="Li W."/>
            <person name="Simpson S."/>
            <person name="Scheffler B."/>
            <person name="Saski C."/>
            <person name="Grover C."/>
            <person name="Hu G."/>
            <person name="Conover J."/>
            <person name="Carlson J."/>
            <person name="Shu S."/>
            <person name="Boston L."/>
            <person name="Williams M."/>
            <person name="Peterson D."/>
            <person name="Mcgee K."/>
            <person name="Jones D."/>
            <person name="Wendel J."/>
            <person name="Stelly D."/>
            <person name="Grimwood J."/>
            <person name="Schmutz J."/>
        </authorList>
    </citation>
    <scope>NUCLEOTIDE SEQUENCE [LARGE SCALE GENOMIC DNA]</scope>
    <source>
        <strain evidence="2">1808015.09</strain>
    </source>
</reference>
<accession>A0A5D2DN66</accession>
<organism evidence="2 3">
    <name type="scientific">Gossypium darwinii</name>
    <name type="common">Darwin's cotton</name>
    <name type="synonym">Gossypium barbadense var. darwinii</name>
    <dbReference type="NCBI Taxonomy" id="34276"/>
    <lineage>
        <taxon>Eukaryota</taxon>
        <taxon>Viridiplantae</taxon>
        <taxon>Streptophyta</taxon>
        <taxon>Embryophyta</taxon>
        <taxon>Tracheophyta</taxon>
        <taxon>Spermatophyta</taxon>
        <taxon>Magnoliopsida</taxon>
        <taxon>eudicotyledons</taxon>
        <taxon>Gunneridae</taxon>
        <taxon>Pentapetalae</taxon>
        <taxon>rosids</taxon>
        <taxon>malvids</taxon>
        <taxon>Malvales</taxon>
        <taxon>Malvaceae</taxon>
        <taxon>Malvoideae</taxon>
        <taxon>Gossypium</taxon>
    </lineage>
</organism>
<evidence type="ECO:0000313" key="2">
    <source>
        <dbReference type="EMBL" id="TYG82491.1"/>
    </source>
</evidence>
<feature type="transmembrane region" description="Helical" evidence="1">
    <location>
        <begin position="76"/>
        <end position="95"/>
    </location>
</feature>
<keyword evidence="1" id="KW-1133">Transmembrane helix</keyword>
<dbReference type="Proteomes" id="UP000323506">
    <property type="component" value="Chromosome D01"/>
</dbReference>
<proteinExistence type="predicted"/>
<sequence length="105" mass="12031">MLQRAPRLLSFESTHLWWYIRPSIDKNHGPIYCSLSCVKVSPLASLPPTNLPLWINGYSGGLCQLSNFILSIKEQWFSSIITVIWSNFLLLYLFIHVLHSADSQP</sequence>
<dbReference type="EMBL" id="CM017701">
    <property type="protein sequence ID" value="TYG82491.1"/>
    <property type="molecule type" value="Genomic_DNA"/>
</dbReference>
<protein>
    <submittedName>
        <fullName evidence="2">Uncharacterized protein</fullName>
    </submittedName>
</protein>
<dbReference type="AlphaFoldDB" id="A0A5D2DN66"/>
<evidence type="ECO:0000256" key="1">
    <source>
        <dbReference type="SAM" id="Phobius"/>
    </source>
</evidence>
<evidence type="ECO:0000313" key="3">
    <source>
        <dbReference type="Proteomes" id="UP000323506"/>
    </source>
</evidence>
<name>A0A5D2DN66_GOSDA</name>
<keyword evidence="1" id="KW-0812">Transmembrane</keyword>